<proteinExistence type="predicted"/>
<keyword evidence="3 5" id="KW-1133">Transmembrane helix</keyword>
<keyword evidence="2 5" id="KW-0812">Transmembrane</keyword>
<name>A0A5E4URC4_9BURK</name>
<dbReference type="InterPro" id="IPR036259">
    <property type="entry name" value="MFS_trans_sf"/>
</dbReference>
<evidence type="ECO:0000256" key="4">
    <source>
        <dbReference type="ARBA" id="ARBA00023136"/>
    </source>
</evidence>
<evidence type="ECO:0000256" key="2">
    <source>
        <dbReference type="ARBA" id="ARBA00022692"/>
    </source>
</evidence>
<gene>
    <name evidence="6" type="ORF">PCO31110_02221</name>
</gene>
<feature type="transmembrane region" description="Helical" evidence="5">
    <location>
        <begin position="101"/>
        <end position="118"/>
    </location>
</feature>
<dbReference type="CDD" id="cd17393">
    <property type="entry name" value="MFS_MosC_like"/>
    <property type="match status" value="1"/>
</dbReference>
<evidence type="ECO:0000256" key="3">
    <source>
        <dbReference type="ARBA" id="ARBA00022989"/>
    </source>
</evidence>
<feature type="transmembrane region" description="Helical" evidence="5">
    <location>
        <begin position="282"/>
        <end position="303"/>
    </location>
</feature>
<feature type="transmembrane region" description="Helical" evidence="5">
    <location>
        <begin position="440"/>
        <end position="459"/>
    </location>
</feature>
<feature type="transmembrane region" description="Helical" evidence="5">
    <location>
        <begin position="138"/>
        <end position="155"/>
    </location>
</feature>
<dbReference type="Proteomes" id="UP000337189">
    <property type="component" value="Unassembled WGS sequence"/>
</dbReference>
<dbReference type="PANTHER" id="PTHR23514">
    <property type="entry name" value="BYPASS OF STOP CODON PROTEIN 6"/>
    <property type="match status" value="1"/>
</dbReference>
<feature type="transmembrane region" description="Helical" evidence="5">
    <location>
        <begin position="315"/>
        <end position="336"/>
    </location>
</feature>
<feature type="transmembrane region" description="Helical" evidence="5">
    <location>
        <begin position="348"/>
        <end position="366"/>
    </location>
</feature>
<feature type="transmembrane region" description="Helical" evidence="5">
    <location>
        <begin position="372"/>
        <end position="394"/>
    </location>
</feature>
<dbReference type="Pfam" id="PF07690">
    <property type="entry name" value="MFS_1"/>
    <property type="match status" value="1"/>
</dbReference>
<keyword evidence="4 5" id="KW-0472">Membrane</keyword>
<evidence type="ECO:0000256" key="1">
    <source>
        <dbReference type="ARBA" id="ARBA00004141"/>
    </source>
</evidence>
<dbReference type="InterPro" id="IPR051788">
    <property type="entry name" value="MFS_Transporter"/>
</dbReference>
<organism evidence="6 7">
    <name type="scientific">Pandoraea communis</name>
    <dbReference type="NCBI Taxonomy" id="2508297"/>
    <lineage>
        <taxon>Bacteria</taxon>
        <taxon>Pseudomonadati</taxon>
        <taxon>Pseudomonadota</taxon>
        <taxon>Betaproteobacteria</taxon>
        <taxon>Burkholderiales</taxon>
        <taxon>Burkholderiaceae</taxon>
        <taxon>Pandoraea</taxon>
    </lineage>
</organism>
<feature type="transmembrane region" description="Helical" evidence="5">
    <location>
        <begin position="415"/>
        <end position="434"/>
    </location>
</feature>
<protein>
    <submittedName>
        <fullName evidence="6">MFS transporter</fullName>
    </submittedName>
</protein>
<sequence>MPRRADAQHCHTGCVRIPDLNGSASRRGFAGLFFKRQRSFLCRVTPASLAIPMTSETTTPRTGFWPARAATMALLFCSGFLYATWGVHVPTVKAMFDLNDASLSVAMFAVAGGAIVTMSRTARWVGRAGSQRASLQSGMALALTSAFILSMPSYWGLVGWLALYGAANATYDVAVNAQAATLEARYRQPIMASLHGCFSLGGMAGALVGGAWLAHHGSPQWHIGLAALVCAVVIVAGARFMQPDVRPGEAPVASQGADKAAVPVHPLPALNDAERRRLHRKLTGFGVLAFLGLVVEGAMYDWTAVYMREVVAAQGAWVGAGYAAFSLGMAGGRFGGDPVRARMGGARLLRMSSLLCVAGVLLALFWRAPAAAVAGFALAGLGLSNVMPVMFAASGEVARGAGMASAEAIAVMARLAYLGLLAGPVLIGAIAHGISLPVALGAGLLCIVPIALLAPKMLAGADGRAAQH</sequence>
<dbReference type="PANTHER" id="PTHR23514:SF13">
    <property type="entry name" value="INNER MEMBRANE PROTEIN YBJJ"/>
    <property type="match status" value="1"/>
</dbReference>
<dbReference type="EMBL" id="CABPSJ010000003">
    <property type="protein sequence ID" value="VVE02601.1"/>
    <property type="molecule type" value="Genomic_DNA"/>
</dbReference>
<dbReference type="AlphaFoldDB" id="A0A5E4URC4"/>
<dbReference type="GO" id="GO:0022857">
    <property type="term" value="F:transmembrane transporter activity"/>
    <property type="evidence" value="ECO:0007669"/>
    <property type="project" value="InterPro"/>
</dbReference>
<evidence type="ECO:0000256" key="5">
    <source>
        <dbReference type="SAM" id="Phobius"/>
    </source>
</evidence>
<dbReference type="Gene3D" id="1.20.1250.20">
    <property type="entry name" value="MFS general substrate transporter like domains"/>
    <property type="match status" value="2"/>
</dbReference>
<accession>A0A5E4URC4</accession>
<dbReference type="SUPFAM" id="SSF103473">
    <property type="entry name" value="MFS general substrate transporter"/>
    <property type="match status" value="1"/>
</dbReference>
<evidence type="ECO:0000313" key="7">
    <source>
        <dbReference type="Proteomes" id="UP000337189"/>
    </source>
</evidence>
<dbReference type="InterPro" id="IPR011701">
    <property type="entry name" value="MFS"/>
</dbReference>
<comment type="subcellular location">
    <subcellularLocation>
        <location evidence="1">Membrane</location>
        <topology evidence="1">Multi-pass membrane protein</topology>
    </subcellularLocation>
</comment>
<feature type="transmembrane region" description="Helical" evidence="5">
    <location>
        <begin position="194"/>
        <end position="215"/>
    </location>
</feature>
<evidence type="ECO:0000313" key="6">
    <source>
        <dbReference type="EMBL" id="VVE02601.1"/>
    </source>
</evidence>
<feature type="transmembrane region" description="Helical" evidence="5">
    <location>
        <begin position="69"/>
        <end position="89"/>
    </location>
</feature>
<feature type="transmembrane region" description="Helical" evidence="5">
    <location>
        <begin position="221"/>
        <end position="241"/>
    </location>
</feature>
<dbReference type="OrthoDB" id="9810941at2"/>
<reference evidence="6 7" key="1">
    <citation type="submission" date="2019-08" db="EMBL/GenBank/DDBJ databases">
        <authorList>
            <person name="Peeters C."/>
        </authorList>
    </citation>
    <scope>NUCLEOTIDE SEQUENCE [LARGE SCALE GENOMIC DNA]</scope>
    <source>
        <strain evidence="6 7">LMG 31110</strain>
    </source>
</reference>
<dbReference type="GO" id="GO:0016020">
    <property type="term" value="C:membrane"/>
    <property type="evidence" value="ECO:0007669"/>
    <property type="project" value="UniProtKB-SubCell"/>
</dbReference>